<dbReference type="Pfam" id="PF07581">
    <property type="entry name" value="Glug"/>
    <property type="match status" value="4"/>
</dbReference>
<dbReference type="SMART" id="SM00912">
    <property type="entry name" value="Haemagg_act"/>
    <property type="match status" value="1"/>
</dbReference>
<dbReference type="SUPFAM" id="SSF51126">
    <property type="entry name" value="Pectin lyase-like"/>
    <property type="match status" value="1"/>
</dbReference>
<proteinExistence type="predicted"/>
<feature type="non-terminal residue" evidence="2">
    <location>
        <position position="1851"/>
    </location>
</feature>
<evidence type="ECO:0000313" key="2">
    <source>
        <dbReference type="EMBL" id="SHO65431.1"/>
    </source>
</evidence>
<dbReference type="STRING" id="1123029.SAMN02745172_02076"/>
<name>A0A1M7ZKN0_9HYPH</name>
<evidence type="ECO:0000259" key="1">
    <source>
        <dbReference type="SMART" id="SM00912"/>
    </source>
</evidence>
<sequence>MRAKRSHGSMSLMTSVALVVAGVTPVAAQSLPVSSPIIAALPTGGSVAFGAASILTRSGTSLVVNQSSRSAIINWGSFSIGQRNAVTFNNGSGSTLNRVTGNVPSRIDGSLSASGSVYLVNPAGVTVSSTGKVATGGSFVASTLDIADADFLNGGSMTFSGSSKATVVNAGTIGSLGGDVALIARAVDNTGTITAPKGTAALAAGYEVLVSDSDLDGGKFQVKVGGADTEVKTRGKIQAAAAELRANGGNVYALAGNTGGIVAATGTATKGGRIFLTAGDDGSVEAGGTITASKPVASQTGGKARNGKLTAQNSARKGGDIRVSGGSAKISGTLSAEGSGANAAGGTVVVAGKAVTLTDTAVVDVSGTAGGVILIGGDFQGGKDAAKKLLPEAVATASTTTVAAGASLVADGTAGDGGQIVVWSDDLTTFEGNLTARGSGNGDGGNAEISGKAVLDFRGKVDLTAERGAIGTLLLDPYNLTIYDGSTGGVTVPPTIAAMGEDAYLSVSELESALASANVTVTTASSAGTGSEEGNIVVAAPISWSADTTLTLAAAANVIFNASVTATGQSAGLVIQYGSSYDYIVNAPITLSGANATLQIGTAGSLQNYTLIHSMADLDGIDSSGLSGAYALAQSLDASGTVYSNALVSGSFTGVFAGLGNTISNLEIDAPSVDNVGLFAETTYSATVRDINLRNGSVVGRGSVGSLVGSSAGLVSNASTNLSVVGSSSFVGGLVGLNSGGGRGITDSYATGPVSGVDYVGGVAGNSQATITGSHATGAVNGRNYVGGLAGTTGDTVSKSYATGSVVGSGDSVGGLVGLAGALIEDSYASGSVTGTTKTGGLAGWNFGAITDSYALGSVTGTDSVGGLAGTNQDGTITGTYASSAVTGSNNVGGLVGSNTTWGTVDSSYWDVDTTGQVHSAGSADSFGLTTAQARDSSSYSGWDFNSNWFQTGEIRPIGRWEAAPSVNGEISISNAHQLQLAGADPSSVYSLSTDIDASATAGTDAAGIWSAAGFVPIGNAIVTFSGRFDGHGYTISNLTIDRPQTDQVGLFGVTNSAGITRVGLVGGTITGASEVGSLIGHDEGSAVSASYSTANVSGADSVGGLVGYTSSATYGSLYATGTVTSLHSAGGLIGYAGGTTIVNSYASGAVSGSKAVGGFAGTLKNSDDGSHAGSVIQSYATGAVSSSDDMQSGDTVGGFVGSLQDASITDSYSTGAVTLTAISPDGNDSLVGGFVGDNFYGSITRAYSTGAVDAAACAPAACFAGGFAGRSDTGSISSGYWDVGTSGMTTGIGSDPQSTAATPFATANAFAESTYTGFDFNNTWYLISGETRPFLRSEWSTTVVNAHQLQLMTLNLDAAYTLGANIDLSATQQASQMWNTATGFSPIGDASNAFTGSLDGTGHTVSNLFIDRSSFADAYAGLFGNAAGSSVIRNVGLVGGSVTGSNWAAGSLVGNNDGLLENVFSTTAVTGNNSIGGLVGFNAGSISTAYATGTVTSSGSDPLFAGGLVGNNSGTIENAYATGDVAAGDVVGGLVGYSTGSIDKTYAIGSVSGTETVIGALVGSNDGTITASYWTMSLTPGVFNGTGTVTDSSDLTPAEFQDTASFVATASSAGWDFETTWAPPSSGYYAALYALTPVVWAQTVTTNSTYGDTTAATTSVISVGGPARYVFGPAGDTIALAGGTIAVNATTPAGTSTVSMVAQNVNASSASGQSYRVFYYGDNIATVAKASLSAVLTGVTKTYNGNTTASLASNNFTLTGVVGSDDVLISPATGTYATANAGSGINVSVSGLTLTGTAASNYVLTTTSLSENVGTITQASLSAVLAGTVTKTYNGNTTASFASNNFTLTG</sequence>
<dbReference type="Gene3D" id="2.160.20.110">
    <property type="match status" value="4"/>
</dbReference>
<evidence type="ECO:0000313" key="3">
    <source>
        <dbReference type="Proteomes" id="UP000186406"/>
    </source>
</evidence>
<dbReference type="Proteomes" id="UP000186406">
    <property type="component" value="Unassembled WGS sequence"/>
</dbReference>
<dbReference type="InterPro" id="IPR011050">
    <property type="entry name" value="Pectin_lyase_fold/virulence"/>
</dbReference>
<dbReference type="Pfam" id="PF05860">
    <property type="entry name" value="TPS"/>
    <property type="match status" value="1"/>
</dbReference>
<dbReference type="InterPro" id="IPR012334">
    <property type="entry name" value="Pectin_lyas_fold"/>
</dbReference>
<organism evidence="2 3">
    <name type="scientific">Pseudoxanthobacter soli DSM 19599</name>
    <dbReference type="NCBI Taxonomy" id="1123029"/>
    <lineage>
        <taxon>Bacteria</taxon>
        <taxon>Pseudomonadati</taxon>
        <taxon>Pseudomonadota</taxon>
        <taxon>Alphaproteobacteria</taxon>
        <taxon>Hyphomicrobiales</taxon>
        <taxon>Segnochrobactraceae</taxon>
        <taxon>Pseudoxanthobacter</taxon>
    </lineage>
</organism>
<dbReference type="OrthoDB" id="1776524at2"/>
<dbReference type="InterPro" id="IPR041248">
    <property type="entry name" value="YDG"/>
</dbReference>
<gene>
    <name evidence="2" type="ORF">SAMN02745172_02076</name>
</gene>
<dbReference type="EMBL" id="FRXO01000004">
    <property type="protein sequence ID" value="SHO65431.1"/>
    <property type="molecule type" value="Genomic_DNA"/>
</dbReference>
<dbReference type="NCBIfam" id="TIGR01901">
    <property type="entry name" value="adhes_NPXG"/>
    <property type="match status" value="1"/>
</dbReference>
<feature type="domain" description="Filamentous haemagglutinin FhaB/tRNA nuclease CdiA-like TPS" evidence="1">
    <location>
        <begin position="38"/>
        <end position="150"/>
    </location>
</feature>
<keyword evidence="3" id="KW-1185">Reference proteome</keyword>
<dbReference type="Pfam" id="PF18657">
    <property type="entry name" value="YDG"/>
    <property type="match status" value="1"/>
</dbReference>
<reference evidence="2 3" key="1">
    <citation type="submission" date="2016-12" db="EMBL/GenBank/DDBJ databases">
        <authorList>
            <person name="Song W.-J."/>
            <person name="Kurnit D.M."/>
        </authorList>
    </citation>
    <scope>NUCLEOTIDE SEQUENCE [LARGE SCALE GENOMIC DNA]</scope>
    <source>
        <strain evidence="2 3">DSM 19599</strain>
    </source>
</reference>
<accession>A0A1M7ZKN0</accession>
<dbReference type="InterPro" id="IPR011493">
    <property type="entry name" value="GLUG"/>
</dbReference>
<dbReference type="Gene3D" id="2.160.20.10">
    <property type="entry name" value="Single-stranded right-handed beta-helix, Pectin lyase-like"/>
    <property type="match status" value="2"/>
</dbReference>
<protein>
    <submittedName>
        <fullName evidence="2">Filamentous hemagglutinin family N-terminal domain-containing protein</fullName>
    </submittedName>
</protein>
<dbReference type="InterPro" id="IPR008638">
    <property type="entry name" value="FhaB/CdiA-like_TPS"/>
</dbReference>